<keyword evidence="1" id="KW-1133">Transmembrane helix</keyword>
<dbReference type="Proteomes" id="UP000316649">
    <property type="component" value="Unassembled WGS sequence"/>
</dbReference>
<dbReference type="CDD" id="cd01610">
    <property type="entry name" value="PAP2_like"/>
    <property type="match status" value="1"/>
</dbReference>
<keyword evidence="4" id="KW-1185">Reference proteome</keyword>
<keyword evidence="1" id="KW-0812">Transmembrane</keyword>
<evidence type="ECO:0000313" key="4">
    <source>
        <dbReference type="Proteomes" id="UP000316649"/>
    </source>
</evidence>
<feature type="transmembrane region" description="Helical" evidence="1">
    <location>
        <begin position="156"/>
        <end position="173"/>
    </location>
</feature>
<feature type="domain" description="Phosphatidic acid phosphatase type 2/haloperoxidase" evidence="2">
    <location>
        <begin position="92"/>
        <end position="216"/>
    </location>
</feature>
<feature type="transmembrane region" description="Helical" evidence="1">
    <location>
        <begin position="12"/>
        <end position="30"/>
    </location>
</feature>
<dbReference type="SUPFAM" id="SSF48317">
    <property type="entry name" value="Acid phosphatase/Vanadium-dependent haloperoxidase"/>
    <property type="match status" value="1"/>
</dbReference>
<dbReference type="EMBL" id="VMNH01000008">
    <property type="protein sequence ID" value="TVO75525.1"/>
    <property type="molecule type" value="Genomic_DNA"/>
</dbReference>
<dbReference type="InterPro" id="IPR036938">
    <property type="entry name" value="PAP2/HPO_sf"/>
</dbReference>
<accession>A0A558DWK6</accession>
<proteinExistence type="predicted"/>
<sequence>MTLNNSNGWRLTLLITANVLALLLMVSWLLEPTRSLWLDLDEQLFWAMNRSLNWGEGWQRFWAIANNRAFDLAAATAMASLFAHRALFSDRKRLKQYLAVGGFMFVTLLLMLVISKELPIVRPSATALFPEALRLSQLVTDIPTKDFSSDSFPGDHGLVLLLCAGFAMIYLPLPHGLLALMFMVLFTLPRLMSGAHWVTDEIVGALSLGLIALSWLFATPLHQVILGWFQRQVDRLFKRIKP</sequence>
<reference evidence="3 4" key="1">
    <citation type="submission" date="2019-07" db="EMBL/GenBank/DDBJ databases">
        <title>The pathways for chlorine oxyanion respiration interact through the shared metabolite chlorate.</title>
        <authorList>
            <person name="Barnum T.P."/>
            <person name="Cheng Y."/>
            <person name="Hill K.A."/>
            <person name="Lucas L.N."/>
            <person name="Carlson H.K."/>
            <person name="Coates J.D."/>
        </authorList>
    </citation>
    <scope>NUCLEOTIDE SEQUENCE [LARGE SCALE GENOMIC DNA]</scope>
    <source>
        <strain evidence="3 4">BK-1</strain>
    </source>
</reference>
<feature type="transmembrane region" description="Helical" evidence="1">
    <location>
        <begin position="205"/>
        <end position="229"/>
    </location>
</feature>
<keyword evidence="1" id="KW-0472">Membrane</keyword>
<evidence type="ECO:0000256" key="1">
    <source>
        <dbReference type="SAM" id="Phobius"/>
    </source>
</evidence>
<dbReference type="OrthoDB" id="8477781at2"/>
<gene>
    <name evidence="3" type="ORF">FHP88_08505</name>
</gene>
<organism evidence="3 4">
    <name type="scientific">Sedimenticola selenatireducens</name>
    <dbReference type="NCBI Taxonomy" id="191960"/>
    <lineage>
        <taxon>Bacteria</taxon>
        <taxon>Pseudomonadati</taxon>
        <taxon>Pseudomonadota</taxon>
        <taxon>Gammaproteobacteria</taxon>
        <taxon>Chromatiales</taxon>
        <taxon>Sedimenticolaceae</taxon>
        <taxon>Sedimenticola</taxon>
    </lineage>
</organism>
<name>A0A558DWK6_9GAMM</name>
<evidence type="ECO:0000259" key="2">
    <source>
        <dbReference type="SMART" id="SM00014"/>
    </source>
</evidence>
<dbReference type="SMART" id="SM00014">
    <property type="entry name" value="acidPPc"/>
    <property type="match status" value="1"/>
</dbReference>
<feature type="transmembrane region" description="Helical" evidence="1">
    <location>
        <begin position="97"/>
        <end position="114"/>
    </location>
</feature>
<feature type="transmembrane region" description="Helical" evidence="1">
    <location>
        <begin position="69"/>
        <end position="88"/>
    </location>
</feature>
<dbReference type="InterPro" id="IPR000326">
    <property type="entry name" value="PAP2/HPO"/>
</dbReference>
<comment type="caution">
    <text evidence="3">The sequence shown here is derived from an EMBL/GenBank/DDBJ whole genome shotgun (WGS) entry which is preliminary data.</text>
</comment>
<evidence type="ECO:0000313" key="3">
    <source>
        <dbReference type="EMBL" id="TVO75525.1"/>
    </source>
</evidence>
<protein>
    <submittedName>
        <fullName evidence="3">Phosphatase PAP2 family protein</fullName>
    </submittedName>
</protein>
<dbReference type="Pfam" id="PF01569">
    <property type="entry name" value="PAP2"/>
    <property type="match status" value="1"/>
</dbReference>
<dbReference type="AlphaFoldDB" id="A0A558DWK6"/>
<dbReference type="RefSeq" id="WP_144358615.1">
    <property type="nucleotide sequence ID" value="NZ_VMNH01000008.1"/>
</dbReference>